<protein>
    <recommendedName>
        <fullName evidence="4">Secreted protein</fullName>
    </recommendedName>
</protein>
<evidence type="ECO:0000313" key="3">
    <source>
        <dbReference type="Proteomes" id="UP001176941"/>
    </source>
</evidence>
<sequence length="131" mass="14005">MSSPKWLLPVSVFSGGVPVASWYCVPGPPRSGGVSKPPFRSLPLCWDLGACENLHVPFKEGLCYPQPCGSCTQAPLAFVARCSEYLSSQCRTSRLGSPVWALPPSLLGQNLTSCDDPSICDVAYSRKVGLD</sequence>
<dbReference type="EMBL" id="OX459939">
    <property type="protein sequence ID" value="CAI9170180.1"/>
    <property type="molecule type" value="Genomic_DNA"/>
</dbReference>
<accession>A0ABN8Z9S9</accession>
<evidence type="ECO:0008006" key="4">
    <source>
        <dbReference type="Google" id="ProtNLM"/>
    </source>
</evidence>
<keyword evidence="3" id="KW-1185">Reference proteome</keyword>
<evidence type="ECO:0000313" key="2">
    <source>
        <dbReference type="EMBL" id="CAI9170180.1"/>
    </source>
</evidence>
<evidence type="ECO:0000256" key="1">
    <source>
        <dbReference type="SAM" id="SignalP"/>
    </source>
</evidence>
<feature type="signal peptide" evidence="1">
    <location>
        <begin position="1"/>
        <end position="22"/>
    </location>
</feature>
<proteinExistence type="predicted"/>
<organism evidence="2 3">
    <name type="scientific">Rangifer tarandus platyrhynchus</name>
    <name type="common">Svalbard reindeer</name>
    <dbReference type="NCBI Taxonomy" id="3082113"/>
    <lineage>
        <taxon>Eukaryota</taxon>
        <taxon>Metazoa</taxon>
        <taxon>Chordata</taxon>
        <taxon>Craniata</taxon>
        <taxon>Vertebrata</taxon>
        <taxon>Euteleostomi</taxon>
        <taxon>Mammalia</taxon>
        <taxon>Eutheria</taxon>
        <taxon>Laurasiatheria</taxon>
        <taxon>Artiodactyla</taxon>
        <taxon>Ruminantia</taxon>
        <taxon>Pecora</taxon>
        <taxon>Cervidae</taxon>
        <taxon>Odocoileinae</taxon>
        <taxon>Rangifer</taxon>
    </lineage>
</organism>
<keyword evidence="1" id="KW-0732">Signal</keyword>
<feature type="chain" id="PRO_5046142050" description="Secreted protein" evidence="1">
    <location>
        <begin position="23"/>
        <end position="131"/>
    </location>
</feature>
<gene>
    <name evidence="2" type="ORF">MRATA1EN1_LOCUS19142</name>
</gene>
<reference evidence="2" key="1">
    <citation type="submission" date="2023-04" db="EMBL/GenBank/DDBJ databases">
        <authorList>
            <consortium name="ELIXIR-Norway"/>
        </authorList>
    </citation>
    <scope>NUCLEOTIDE SEQUENCE [LARGE SCALE GENOMIC DNA]</scope>
</reference>
<dbReference type="Proteomes" id="UP001176941">
    <property type="component" value="Chromosome 3"/>
</dbReference>
<name>A0ABN8Z9S9_RANTA</name>